<feature type="region of interest" description="Disordered" evidence="1">
    <location>
        <begin position="216"/>
        <end position="263"/>
    </location>
</feature>
<sequence>MITLCSSEAIKQYIMESQSKHRRMPCKARSVPADHTAENAYFNIPPNAAHGLTLVCSYPECSLSGGRFKFCAVCDIPVAKRNFARRHSHGLLTRRGQSSIEHEPGLSVELVRQLCGPLAMPGAKQQKGDTEEADSSNAASTPAEMQISNFFNTSKDSAGMPMPMTSLDLSERQGPPICHDITPSEPKPKSGDWVETPSLLQDQGQKGSEIYSLFQQGKPEASCAESRDGHESRKRPRDQMTSNYKPSDETPHKGEPQTEGADVTVMYLTSWEREWNTLLYNRPPTSDKKRMHKWMEKVLSQSECFADEDSEDDSPQEQQQVTRRESTTDHPAPSVPIIQDASTADEEVKIAMPDTASSRGSFSAHVAPLPLRDDEPRISAPKAA</sequence>
<evidence type="ECO:0000313" key="2">
    <source>
        <dbReference type="EMBL" id="CAD9516895.1"/>
    </source>
</evidence>
<dbReference type="AlphaFoldDB" id="A0A7S2IEK0"/>
<gene>
    <name evidence="2" type="ORF">HTAM1171_LOCUS11636</name>
</gene>
<evidence type="ECO:0000256" key="1">
    <source>
        <dbReference type="SAM" id="MobiDB-lite"/>
    </source>
</evidence>
<feature type="compositionally biased region" description="Acidic residues" evidence="1">
    <location>
        <begin position="305"/>
        <end position="315"/>
    </location>
</feature>
<feature type="region of interest" description="Disordered" evidence="1">
    <location>
        <begin position="120"/>
        <end position="196"/>
    </location>
</feature>
<proteinExistence type="predicted"/>
<reference evidence="2" key="1">
    <citation type="submission" date="2021-01" db="EMBL/GenBank/DDBJ databases">
        <authorList>
            <person name="Corre E."/>
            <person name="Pelletier E."/>
            <person name="Niang G."/>
            <person name="Scheremetjew M."/>
            <person name="Finn R."/>
            <person name="Kale V."/>
            <person name="Holt S."/>
            <person name="Cochrane G."/>
            <person name="Meng A."/>
            <person name="Brown T."/>
            <person name="Cohen L."/>
        </authorList>
    </citation>
    <scope>NUCLEOTIDE SEQUENCE</scope>
    <source>
        <strain evidence="2">CCMP826</strain>
    </source>
</reference>
<dbReference type="EMBL" id="HBGV01018807">
    <property type="protein sequence ID" value="CAD9516895.1"/>
    <property type="molecule type" value="Transcribed_RNA"/>
</dbReference>
<protein>
    <submittedName>
        <fullName evidence="2">Uncharacterized protein</fullName>
    </submittedName>
</protein>
<feature type="compositionally biased region" description="Basic and acidic residues" evidence="1">
    <location>
        <begin position="246"/>
        <end position="256"/>
    </location>
</feature>
<accession>A0A7S2IEK0</accession>
<name>A0A7S2IEK0_9STRA</name>
<organism evidence="2">
    <name type="scientific">Helicotheca tamesis</name>
    <dbReference type="NCBI Taxonomy" id="374047"/>
    <lineage>
        <taxon>Eukaryota</taxon>
        <taxon>Sar</taxon>
        <taxon>Stramenopiles</taxon>
        <taxon>Ochrophyta</taxon>
        <taxon>Bacillariophyta</taxon>
        <taxon>Mediophyceae</taxon>
        <taxon>Lithodesmiophycidae</taxon>
        <taxon>Lithodesmiales</taxon>
        <taxon>Lithodesmiaceae</taxon>
        <taxon>Helicotheca</taxon>
    </lineage>
</organism>
<feature type="compositionally biased region" description="Polar residues" evidence="1">
    <location>
        <begin position="146"/>
        <end position="156"/>
    </location>
</feature>
<feature type="region of interest" description="Disordered" evidence="1">
    <location>
        <begin position="303"/>
        <end position="384"/>
    </location>
</feature>